<keyword evidence="5" id="KW-0732">Signal</keyword>
<dbReference type="PANTHER" id="PTHR31656">
    <property type="entry name" value="ROOT CAP DOMAIN-CONTAINING PROTEIN"/>
    <property type="match status" value="1"/>
</dbReference>
<keyword evidence="4" id="KW-0964">Secreted</keyword>
<gene>
    <name evidence="9" type="ORF">R1flu_010880</name>
</gene>
<dbReference type="Pfam" id="PF02415">
    <property type="entry name" value="Chlam_PMP"/>
    <property type="match status" value="1"/>
</dbReference>
<proteinExistence type="predicted"/>
<dbReference type="PRINTS" id="PR01217">
    <property type="entry name" value="PRICHEXTENSN"/>
</dbReference>
<evidence type="ECO:0000256" key="8">
    <source>
        <dbReference type="SAM" id="MobiDB-lite"/>
    </source>
</evidence>
<dbReference type="GO" id="GO:0005576">
    <property type="term" value="C:extracellular region"/>
    <property type="evidence" value="ECO:0007669"/>
    <property type="project" value="UniProtKB-SubCell"/>
</dbReference>
<protein>
    <submittedName>
        <fullName evidence="9">Uncharacterized protein</fullName>
    </submittedName>
</protein>
<keyword evidence="10" id="KW-1185">Reference proteome</keyword>
<evidence type="ECO:0000256" key="7">
    <source>
        <dbReference type="ARBA" id="ARBA00023237"/>
    </source>
</evidence>
<dbReference type="Proteomes" id="UP001605036">
    <property type="component" value="Unassembled WGS sequence"/>
</dbReference>
<feature type="region of interest" description="Disordered" evidence="8">
    <location>
        <begin position="158"/>
        <end position="212"/>
    </location>
</feature>
<evidence type="ECO:0000256" key="1">
    <source>
        <dbReference type="ARBA" id="ARBA00004196"/>
    </source>
</evidence>
<reference evidence="9 10" key="1">
    <citation type="submission" date="2024-09" db="EMBL/GenBank/DDBJ databases">
        <title>Chromosome-scale assembly of Riccia fluitans.</title>
        <authorList>
            <person name="Paukszto L."/>
            <person name="Sawicki J."/>
            <person name="Karawczyk K."/>
            <person name="Piernik-Szablinska J."/>
            <person name="Szczecinska M."/>
            <person name="Mazdziarz M."/>
        </authorList>
    </citation>
    <scope>NUCLEOTIDE SEQUENCE [LARGE SCALE GENOMIC DNA]</scope>
    <source>
        <strain evidence="9">Rf_01</strain>
        <tissue evidence="9">Aerial parts of the thallus</tissue>
    </source>
</reference>
<evidence type="ECO:0000256" key="5">
    <source>
        <dbReference type="ARBA" id="ARBA00022729"/>
    </source>
</evidence>
<dbReference type="InterPro" id="IPR011050">
    <property type="entry name" value="Pectin_lyase_fold/virulence"/>
</dbReference>
<evidence type="ECO:0000256" key="4">
    <source>
        <dbReference type="ARBA" id="ARBA00022525"/>
    </source>
</evidence>
<comment type="subcellular location">
    <subcellularLocation>
        <location evidence="1">Cell envelope</location>
    </subcellularLocation>
    <subcellularLocation>
        <location evidence="2">Cell outer membrane</location>
    </subcellularLocation>
    <subcellularLocation>
        <location evidence="3">Secreted</location>
    </subcellularLocation>
</comment>
<evidence type="ECO:0000313" key="10">
    <source>
        <dbReference type="Proteomes" id="UP001605036"/>
    </source>
</evidence>
<accession>A0ABD1Z758</accession>
<organism evidence="9 10">
    <name type="scientific">Riccia fluitans</name>
    <dbReference type="NCBI Taxonomy" id="41844"/>
    <lineage>
        <taxon>Eukaryota</taxon>
        <taxon>Viridiplantae</taxon>
        <taxon>Streptophyta</taxon>
        <taxon>Embryophyta</taxon>
        <taxon>Marchantiophyta</taxon>
        <taxon>Marchantiopsida</taxon>
        <taxon>Marchantiidae</taxon>
        <taxon>Marchantiales</taxon>
        <taxon>Ricciaceae</taxon>
        <taxon>Riccia</taxon>
    </lineage>
</organism>
<dbReference type="AlphaFoldDB" id="A0ABD1Z758"/>
<keyword evidence="6" id="KW-0472">Membrane</keyword>
<keyword evidence="7" id="KW-0998">Cell outer membrane</keyword>
<evidence type="ECO:0000256" key="2">
    <source>
        <dbReference type="ARBA" id="ARBA00004442"/>
    </source>
</evidence>
<feature type="compositionally biased region" description="Low complexity" evidence="8">
    <location>
        <begin position="138"/>
        <end position="149"/>
    </location>
</feature>
<feature type="compositionally biased region" description="Pro residues" evidence="8">
    <location>
        <begin position="435"/>
        <end position="504"/>
    </location>
</feature>
<dbReference type="EMBL" id="JBHFFA010000002">
    <property type="protein sequence ID" value="KAL2643293.1"/>
    <property type="molecule type" value="Genomic_DNA"/>
</dbReference>
<evidence type="ECO:0000313" key="9">
    <source>
        <dbReference type="EMBL" id="KAL2643293.1"/>
    </source>
</evidence>
<dbReference type="SUPFAM" id="SSF51126">
    <property type="entry name" value="Pectin lyase-like"/>
    <property type="match status" value="1"/>
</dbReference>
<feature type="region of interest" description="Disordered" evidence="8">
    <location>
        <begin position="133"/>
        <end position="152"/>
    </location>
</feature>
<sequence length="788" mass="83014">MGNCMRGEPCILDAGGAANHFTVGLSGYLTLKDIELRNGYCTHGGAVLVSGIGTDQFGTGGKFVALHVHFFNNTATEAGGAVAVETGGLAWFHSSLFLLNTAPLGGAVYIGSADSYPMAITREMEVIPEVNPLDELDSAPAPSSGPSSSERYYALAPEESTNSPMMIDPRSLGPISQPKPEEANSLAPASSPQTNSATVSILPGEMSSSTPVVPAPAPLEDTMPGCSLSSCATAVDNIFLLNIANKGGAIYVDDIAPSCGEDGSGGAKIDITNTRFENNTALESGGAVFLGWRTAGAVGHIKSSDFVNNTATDGGGDITLDKATFRDTRGVELVAYDTQFSGMIFGPDGQSDQGLVSGPAMEPMPAMDLIPIPNSGQISSKRIPKPLSSTLKYEISLEQGKLVRQAFDAVKYRKFSCPVPRSGLCGWTPPECLASPPPPPSPPPPSPPPPSPPPPSPPPPSPPPPSPPPPSPPPPSPPPPSPPPPSPPPPSPPPPSPPPPSPPPPPPVRPCINGICPPCPPCHHRRPHGSIKGDPHFIGKHGERFDFQGQSGHDYCVVSDKDIHVNMHVFTGIKRGTTFISEIGFLYKVTEIYIDAHAHANASSFAKQWSMLVNNVEVEENRDLTAADGLTIHRSARGARIMAPGQLDVNVTIVAPSYGSRGSGANSINFKVDKLKVTPSVHGVLGQTYQESKQAYKKIHDARGKHGHRASEVLVDGTMEDYLTSDILAPDCRYTQFEGRTNIVKRIHRLLMSGAGVISASNAAREEVSDVCTGFGHELDCKLDLNHY</sequence>
<evidence type="ECO:0000256" key="3">
    <source>
        <dbReference type="ARBA" id="ARBA00004613"/>
    </source>
</evidence>
<evidence type="ECO:0000256" key="6">
    <source>
        <dbReference type="ARBA" id="ARBA00023136"/>
    </source>
</evidence>
<name>A0ABD1Z758_9MARC</name>
<comment type="caution">
    <text evidence="9">The sequence shown here is derived from an EMBL/GenBank/DDBJ whole genome shotgun (WGS) entry which is preliminary data.</text>
</comment>
<dbReference type="InterPro" id="IPR003368">
    <property type="entry name" value="POMP_repeat"/>
</dbReference>
<feature type="region of interest" description="Disordered" evidence="8">
    <location>
        <begin position="434"/>
        <end position="504"/>
    </location>
</feature>
<feature type="compositionally biased region" description="Polar residues" evidence="8">
    <location>
        <begin position="187"/>
        <end position="199"/>
    </location>
</feature>